<evidence type="ECO:0000313" key="2">
    <source>
        <dbReference type="EMBL" id="CAB1458640.1"/>
    </source>
</evidence>
<evidence type="ECO:0000313" key="3">
    <source>
        <dbReference type="Proteomes" id="UP001153269"/>
    </source>
</evidence>
<accession>A0A9N7ZBV9</accession>
<organism evidence="2 3">
    <name type="scientific">Pleuronectes platessa</name>
    <name type="common">European plaice</name>
    <dbReference type="NCBI Taxonomy" id="8262"/>
    <lineage>
        <taxon>Eukaryota</taxon>
        <taxon>Metazoa</taxon>
        <taxon>Chordata</taxon>
        <taxon>Craniata</taxon>
        <taxon>Vertebrata</taxon>
        <taxon>Euteleostomi</taxon>
        <taxon>Actinopterygii</taxon>
        <taxon>Neopterygii</taxon>
        <taxon>Teleostei</taxon>
        <taxon>Neoteleostei</taxon>
        <taxon>Acanthomorphata</taxon>
        <taxon>Carangaria</taxon>
        <taxon>Pleuronectiformes</taxon>
        <taxon>Pleuronectoidei</taxon>
        <taxon>Pleuronectidae</taxon>
        <taxon>Pleuronectes</taxon>
    </lineage>
</organism>
<feature type="compositionally biased region" description="Polar residues" evidence="1">
    <location>
        <begin position="83"/>
        <end position="93"/>
    </location>
</feature>
<dbReference type="Proteomes" id="UP001153269">
    <property type="component" value="Unassembled WGS sequence"/>
</dbReference>
<sequence>MARIHGTCVGIRTMAESADFTSEQTTMHQVCWSLCDWLSPARNRIRGKEDSSSSEPCVYGCLASDAPMSSGETSASKSRDRCSLSTAGSSSRMPAQRRAVGPGAFSEAPRVPRSVRKNGSSPCAPADRL</sequence>
<dbReference type="AlphaFoldDB" id="A0A9N7ZBV9"/>
<keyword evidence="3" id="KW-1185">Reference proteome</keyword>
<name>A0A9N7ZBV9_PLEPL</name>
<protein>
    <submittedName>
        <fullName evidence="2">Uncharacterized protein</fullName>
    </submittedName>
</protein>
<feature type="region of interest" description="Disordered" evidence="1">
    <location>
        <begin position="65"/>
        <end position="129"/>
    </location>
</feature>
<reference evidence="2" key="1">
    <citation type="submission" date="2020-03" db="EMBL/GenBank/DDBJ databases">
        <authorList>
            <person name="Weist P."/>
        </authorList>
    </citation>
    <scope>NUCLEOTIDE SEQUENCE</scope>
</reference>
<gene>
    <name evidence="2" type="ORF">PLEPLA_LOCUS46470</name>
</gene>
<comment type="caution">
    <text evidence="2">The sequence shown here is derived from an EMBL/GenBank/DDBJ whole genome shotgun (WGS) entry which is preliminary data.</text>
</comment>
<dbReference type="EMBL" id="CADEAL010004397">
    <property type="protein sequence ID" value="CAB1458640.1"/>
    <property type="molecule type" value="Genomic_DNA"/>
</dbReference>
<evidence type="ECO:0000256" key="1">
    <source>
        <dbReference type="SAM" id="MobiDB-lite"/>
    </source>
</evidence>
<proteinExistence type="predicted"/>